<evidence type="ECO:0000313" key="10">
    <source>
        <dbReference type="EMBL" id="JAA72756.1"/>
    </source>
</evidence>
<accession>A0A0K8RNX7</accession>
<dbReference type="InterPro" id="IPR042089">
    <property type="entry name" value="Peptidase_M13_dom_2"/>
</dbReference>
<dbReference type="AlphaFoldDB" id="A0A0K8RNX7"/>
<dbReference type="PANTHER" id="PTHR11733:SF167">
    <property type="entry name" value="FI17812P1-RELATED"/>
    <property type="match status" value="1"/>
</dbReference>
<comment type="similarity">
    <text evidence="2">Belongs to the peptidase M13 family.</text>
</comment>
<dbReference type="Gene3D" id="1.10.1380.10">
    <property type="entry name" value="Neutral endopeptidase , domain2"/>
    <property type="match status" value="1"/>
</dbReference>
<keyword evidence="5" id="KW-0378">Hydrolase</keyword>
<dbReference type="SUPFAM" id="SSF55486">
    <property type="entry name" value="Metalloproteases ('zincins'), catalytic domain"/>
    <property type="match status" value="1"/>
</dbReference>
<dbReference type="InterPro" id="IPR000718">
    <property type="entry name" value="Peptidase_M13"/>
</dbReference>
<keyword evidence="6" id="KW-0862">Zinc</keyword>
<evidence type="ECO:0000256" key="5">
    <source>
        <dbReference type="ARBA" id="ARBA00022801"/>
    </source>
</evidence>
<dbReference type="GO" id="GO:0004222">
    <property type="term" value="F:metalloendopeptidase activity"/>
    <property type="evidence" value="ECO:0007669"/>
    <property type="project" value="InterPro"/>
</dbReference>
<dbReference type="PRINTS" id="PR00786">
    <property type="entry name" value="NEPRILYSIN"/>
</dbReference>
<proteinExistence type="evidence at transcript level"/>
<feature type="non-terminal residue" evidence="10">
    <location>
        <position position="1"/>
    </location>
</feature>
<dbReference type="GO" id="GO:0046872">
    <property type="term" value="F:metal ion binding"/>
    <property type="evidence" value="ECO:0007669"/>
    <property type="project" value="UniProtKB-KW"/>
</dbReference>
<dbReference type="Pfam" id="PF01431">
    <property type="entry name" value="Peptidase_M13"/>
    <property type="match status" value="1"/>
</dbReference>
<dbReference type="Gene3D" id="3.40.390.10">
    <property type="entry name" value="Collagenase (Catalytic Domain)"/>
    <property type="match status" value="1"/>
</dbReference>
<sequence length="743" mass="85236">LRGMRCRISSVQTQALALRRTRGIERGLNLIKNDIMRARAYFTLLVWTLTVNYEAWTIGVPENVVNGVCMTNKCKKVAESILKDMDRSVQPCTDFYKFVCGGWIKRTLIPEGAPFINRLSEAARMVETNMKQILETHRESPQEKVLNLMATAYKVCKNRAVLQSKDLNDFKKVFGQQGFTDWPKKKIEKPPGKTRDIIRNYGWFGLFGIDVSVNVFQVTRHAIVMSLPVFEPLSLQLLEDLEGVELRDYRAFIVQVITKIKTSLSNKEAQEIADSIYEFEIEQVQASRYPSSGVRQTTLAKIDEVFKSDLKLKDAITYHFKNKKVSLRGQDDVIVWTPAYYTSIFQSIQENGAVDLYNLLGWKSACLLMKYSRKDLFDMYHGLMKTVDPLYNHRPIENVCINDLMTNMKYAFGSIYVDRYFSSEEVKTEVGEISDKVKTTIEKMIKKKSWIDAATQAEALKKVLYMHSMIGYPNWVRDKVKVQQLFKHVKSFNLKMSYIEISMLLISNNLRVNYEKIQLPVQSDEEWDRDFADVNGQYKPQTNSFALYAGLIQEPLYIQGAPVAVNVGSVGWFSGHELTHAFDTIGSRYDSTGRYRDWWSEAVRSSFEVQADCFREQYSKIYDSEAKKHLRGVHTKVENIADNGGIRAAVKALKAILKETPAADVKLPGLEQYSSRQLLFISFANSLCSKYTTRARKQYIEVNSHSLPEYRVNVSLQNCNAFRKAFKCAPGSPMAPNNKCVLW</sequence>
<dbReference type="Pfam" id="PF05649">
    <property type="entry name" value="Peptidase_M13_N"/>
    <property type="match status" value="1"/>
</dbReference>
<keyword evidence="4" id="KW-0479">Metal-binding</keyword>
<evidence type="ECO:0000256" key="6">
    <source>
        <dbReference type="ARBA" id="ARBA00022833"/>
    </source>
</evidence>
<evidence type="ECO:0000256" key="7">
    <source>
        <dbReference type="ARBA" id="ARBA00023049"/>
    </source>
</evidence>
<organism evidence="10">
    <name type="scientific">Ixodes ricinus</name>
    <name type="common">Common tick</name>
    <name type="synonym">Acarus ricinus</name>
    <dbReference type="NCBI Taxonomy" id="34613"/>
    <lineage>
        <taxon>Eukaryota</taxon>
        <taxon>Metazoa</taxon>
        <taxon>Ecdysozoa</taxon>
        <taxon>Arthropoda</taxon>
        <taxon>Chelicerata</taxon>
        <taxon>Arachnida</taxon>
        <taxon>Acari</taxon>
        <taxon>Parasitiformes</taxon>
        <taxon>Ixodida</taxon>
        <taxon>Ixodoidea</taxon>
        <taxon>Ixodidae</taxon>
        <taxon>Ixodinae</taxon>
        <taxon>Ixodes</taxon>
    </lineage>
</organism>
<evidence type="ECO:0000259" key="9">
    <source>
        <dbReference type="Pfam" id="PF05649"/>
    </source>
</evidence>
<evidence type="ECO:0000256" key="2">
    <source>
        <dbReference type="ARBA" id="ARBA00007357"/>
    </source>
</evidence>
<feature type="domain" description="Peptidase M13 C-terminal" evidence="8">
    <location>
        <begin position="535"/>
        <end position="740"/>
    </location>
</feature>
<dbReference type="InterPro" id="IPR018497">
    <property type="entry name" value="Peptidase_M13_C"/>
</dbReference>
<protein>
    <submittedName>
        <fullName evidence="10">Putative m13 family peptidase</fullName>
    </submittedName>
</protein>
<dbReference type="CDD" id="cd08662">
    <property type="entry name" value="M13"/>
    <property type="match status" value="1"/>
</dbReference>
<dbReference type="PANTHER" id="PTHR11733">
    <property type="entry name" value="ZINC METALLOPROTEASE FAMILY M13 NEPRILYSIN-RELATED"/>
    <property type="match status" value="1"/>
</dbReference>
<evidence type="ECO:0000256" key="3">
    <source>
        <dbReference type="ARBA" id="ARBA00022670"/>
    </source>
</evidence>
<evidence type="ECO:0000259" key="8">
    <source>
        <dbReference type="Pfam" id="PF01431"/>
    </source>
</evidence>
<dbReference type="InterPro" id="IPR008753">
    <property type="entry name" value="Peptidase_M13_N"/>
</dbReference>
<dbReference type="InterPro" id="IPR024079">
    <property type="entry name" value="MetalloPept_cat_dom_sf"/>
</dbReference>
<dbReference type="GO" id="GO:0005886">
    <property type="term" value="C:plasma membrane"/>
    <property type="evidence" value="ECO:0007669"/>
    <property type="project" value="TreeGrafter"/>
</dbReference>
<dbReference type="GO" id="GO:0016485">
    <property type="term" value="P:protein processing"/>
    <property type="evidence" value="ECO:0007669"/>
    <property type="project" value="TreeGrafter"/>
</dbReference>
<dbReference type="EMBL" id="GADI01001052">
    <property type="protein sequence ID" value="JAA72756.1"/>
    <property type="molecule type" value="mRNA"/>
</dbReference>
<name>A0A0K8RNX7_IXORI</name>
<keyword evidence="7" id="KW-0482">Metalloprotease</keyword>
<keyword evidence="3" id="KW-0645">Protease</keyword>
<comment type="cofactor">
    <cofactor evidence="1">
        <name>Zn(2+)</name>
        <dbReference type="ChEBI" id="CHEBI:29105"/>
    </cofactor>
</comment>
<reference evidence="10" key="1">
    <citation type="submission" date="2012-12" db="EMBL/GenBank/DDBJ databases">
        <title>Identification and characterization of a phenylalanine ammonia-lyase gene family in Isatis indigotica Fort.</title>
        <authorList>
            <person name="Liu Q."/>
            <person name="Chen J."/>
            <person name="Zhou X."/>
            <person name="Di P."/>
            <person name="Xiao Y."/>
            <person name="Xuan H."/>
            <person name="Zhang L."/>
            <person name="Chen W."/>
        </authorList>
    </citation>
    <scope>NUCLEOTIDE SEQUENCE</scope>
    <source>
        <tissue evidence="10">Salivary gland</tissue>
    </source>
</reference>
<evidence type="ECO:0000256" key="1">
    <source>
        <dbReference type="ARBA" id="ARBA00001947"/>
    </source>
</evidence>
<evidence type="ECO:0000256" key="4">
    <source>
        <dbReference type="ARBA" id="ARBA00022723"/>
    </source>
</evidence>
<feature type="domain" description="Peptidase M13 N-terminal" evidence="9">
    <location>
        <begin position="91"/>
        <end position="473"/>
    </location>
</feature>
<dbReference type="PROSITE" id="PS51885">
    <property type="entry name" value="NEPRILYSIN"/>
    <property type="match status" value="1"/>
</dbReference>